<proteinExistence type="predicted"/>
<dbReference type="Pfam" id="PF13671">
    <property type="entry name" value="AAA_33"/>
    <property type="match status" value="1"/>
</dbReference>
<reference evidence="1 2" key="1">
    <citation type="journal article" date="2014" name="Genome Announc.">
        <title>Draft Genome Sequence of Brevibacillus panacihumi Strain W25, a Halotolerant Hydrocarbon-Degrading Bacterium.</title>
        <authorList>
            <person name="Wang X."/>
            <person name="Jin D."/>
            <person name="Zhou L."/>
            <person name="Wu L."/>
            <person name="An W."/>
            <person name="Chen Y."/>
            <person name="Zhao L."/>
        </authorList>
    </citation>
    <scope>NUCLEOTIDE SEQUENCE [LARGE SCALE GENOMIC DNA]</scope>
    <source>
        <strain evidence="1 2">W25</strain>
    </source>
</reference>
<dbReference type="STRING" id="1408254.T458_18795"/>
<dbReference type="EMBL" id="AYJU01000017">
    <property type="protein sequence ID" value="EST52970.1"/>
    <property type="molecule type" value="Genomic_DNA"/>
</dbReference>
<sequence>MEFSFGSGKTQTSFELHRRLPHSFVFDPENAGFYIRKNIPKEVSKGDFQDYTMWREMNYSMLKYINSEYNGTIIVPMTLVQPQYFSEIVGKLRNEGVTVHHFTLCASKDVLLKRLRTRGEGRNSWAAQQIDRCIEGLSNDVFRHHLDTDNLEVGAVVETIASKLSITLQPDHRGRIRKIKDRLTTQIKQIRFFD</sequence>
<organism evidence="1 2">
    <name type="scientific">Brevibacillus panacihumi W25</name>
    <dbReference type="NCBI Taxonomy" id="1408254"/>
    <lineage>
        <taxon>Bacteria</taxon>
        <taxon>Bacillati</taxon>
        <taxon>Bacillota</taxon>
        <taxon>Bacilli</taxon>
        <taxon>Bacillales</taxon>
        <taxon>Paenibacillaceae</taxon>
        <taxon>Brevibacillus</taxon>
    </lineage>
</organism>
<dbReference type="eggNOG" id="COG1660">
    <property type="taxonomic scope" value="Bacteria"/>
</dbReference>
<gene>
    <name evidence="1" type="ORF">T458_18795</name>
</gene>
<keyword evidence="2" id="KW-1185">Reference proteome</keyword>
<dbReference type="SUPFAM" id="SSF52540">
    <property type="entry name" value="P-loop containing nucleoside triphosphate hydrolases"/>
    <property type="match status" value="1"/>
</dbReference>
<dbReference type="InterPro" id="IPR027417">
    <property type="entry name" value="P-loop_NTPase"/>
</dbReference>
<dbReference type="HOGENOM" id="CLU_111135_0_0_9"/>
<dbReference type="AlphaFoldDB" id="V6M514"/>
<name>V6M514_9BACL</name>
<protein>
    <submittedName>
        <fullName evidence="1">Tunicamycin resistance protein</fullName>
    </submittedName>
</protein>
<accession>V6M514</accession>
<dbReference type="Gene3D" id="3.40.50.300">
    <property type="entry name" value="P-loop containing nucleotide triphosphate hydrolases"/>
    <property type="match status" value="1"/>
</dbReference>
<dbReference type="RefSeq" id="WP_023557604.1">
    <property type="nucleotide sequence ID" value="NZ_KI629785.1"/>
</dbReference>
<comment type="caution">
    <text evidence="1">The sequence shown here is derived from an EMBL/GenBank/DDBJ whole genome shotgun (WGS) entry which is preliminary data.</text>
</comment>
<evidence type="ECO:0000313" key="2">
    <source>
        <dbReference type="Proteomes" id="UP000017973"/>
    </source>
</evidence>
<evidence type="ECO:0000313" key="1">
    <source>
        <dbReference type="EMBL" id="EST52970.1"/>
    </source>
</evidence>
<dbReference type="Proteomes" id="UP000017973">
    <property type="component" value="Unassembled WGS sequence"/>
</dbReference>